<dbReference type="AlphaFoldDB" id="A0A1H7AQ57"/>
<name>A0A1H7AQ57_9FIRM</name>
<dbReference type="InterPro" id="IPR016152">
    <property type="entry name" value="PTrfase/Anion_transptr"/>
</dbReference>
<dbReference type="Gene3D" id="3.40.930.10">
    <property type="entry name" value="Mannitol-specific EII, Chain A"/>
    <property type="match status" value="1"/>
</dbReference>
<evidence type="ECO:0000259" key="1">
    <source>
        <dbReference type="PROSITE" id="PS51094"/>
    </source>
</evidence>
<dbReference type="RefSeq" id="WP_091832609.1">
    <property type="nucleotide sequence ID" value="NZ_FNZK01000013.1"/>
</dbReference>
<dbReference type="PROSITE" id="PS51094">
    <property type="entry name" value="PTS_EIIA_TYPE_2"/>
    <property type="match status" value="1"/>
</dbReference>
<gene>
    <name evidence="2" type="ORF">SAMN05660742_11396</name>
</gene>
<proteinExistence type="predicted"/>
<dbReference type="InterPro" id="IPR051541">
    <property type="entry name" value="PTS_SugarTrans_NitroReg"/>
</dbReference>
<evidence type="ECO:0000313" key="2">
    <source>
        <dbReference type="EMBL" id="SEJ67699.1"/>
    </source>
</evidence>
<keyword evidence="3" id="KW-1185">Reference proteome</keyword>
<dbReference type="PANTHER" id="PTHR47738">
    <property type="entry name" value="PTS SYSTEM FRUCTOSE-LIKE EIIA COMPONENT-RELATED"/>
    <property type="match status" value="1"/>
</dbReference>
<dbReference type="Pfam" id="PF00359">
    <property type="entry name" value="PTS_EIIA_2"/>
    <property type="match status" value="1"/>
</dbReference>
<organism evidence="2 3">
    <name type="scientific">Propionispira arboris</name>
    <dbReference type="NCBI Taxonomy" id="84035"/>
    <lineage>
        <taxon>Bacteria</taxon>
        <taxon>Bacillati</taxon>
        <taxon>Bacillota</taxon>
        <taxon>Negativicutes</taxon>
        <taxon>Selenomonadales</taxon>
        <taxon>Selenomonadaceae</taxon>
        <taxon>Propionispira</taxon>
    </lineage>
</organism>
<dbReference type="InterPro" id="IPR002178">
    <property type="entry name" value="PTS_EIIA_type-2_dom"/>
</dbReference>
<dbReference type="Proteomes" id="UP000199662">
    <property type="component" value="Unassembled WGS sequence"/>
</dbReference>
<accession>A0A1H7AQ57</accession>
<dbReference type="SUPFAM" id="SSF55804">
    <property type="entry name" value="Phoshotransferase/anion transport protein"/>
    <property type="match status" value="1"/>
</dbReference>
<dbReference type="PANTHER" id="PTHR47738:SF3">
    <property type="entry name" value="PHOSPHOTRANSFERASE SYSTEM MANNITOL_FRUCTOSE-SPECIFIC IIA DOMAIN CONTAINING PROTEIN"/>
    <property type="match status" value="1"/>
</dbReference>
<dbReference type="CDD" id="cd00211">
    <property type="entry name" value="PTS_IIA_fru"/>
    <property type="match status" value="1"/>
</dbReference>
<dbReference type="EMBL" id="FNZK01000013">
    <property type="protein sequence ID" value="SEJ67699.1"/>
    <property type="molecule type" value="Genomic_DNA"/>
</dbReference>
<reference evidence="2 3" key="1">
    <citation type="submission" date="2016-10" db="EMBL/GenBank/DDBJ databases">
        <authorList>
            <person name="de Groot N.N."/>
        </authorList>
    </citation>
    <scope>NUCLEOTIDE SEQUENCE [LARGE SCALE GENOMIC DNA]</scope>
    <source>
        <strain evidence="2 3">DSM 2179</strain>
    </source>
</reference>
<evidence type="ECO:0000313" key="3">
    <source>
        <dbReference type="Proteomes" id="UP000199662"/>
    </source>
</evidence>
<dbReference type="STRING" id="84035.SAMN05660742_11396"/>
<sequence length="157" mass="17860">MLLDVNLLDTELVVLNLELENKYDVMTVLANCLLEKNIVKPSYLQALIEREDVYPTGLQTKEFGVAIPHADIQHVLKPSIAIATLKNSVKFNLMASPENTVDVKIVFMLALTEPQKQLQLLQDLISLFQASHLIKQMLKCDDRQMFIDIVNQINQNE</sequence>
<protein>
    <submittedName>
        <fullName evidence="2">PTS system, galactitol-specific IIA component</fullName>
    </submittedName>
</protein>
<feature type="domain" description="PTS EIIA type-2" evidence="1">
    <location>
        <begin position="6"/>
        <end position="153"/>
    </location>
</feature>